<dbReference type="InterPro" id="IPR045812">
    <property type="entry name" value="DAHL"/>
</dbReference>
<dbReference type="Pfam" id="PF08448">
    <property type="entry name" value="PAS_4"/>
    <property type="match status" value="1"/>
</dbReference>
<dbReference type="EMBL" id="UOFQ01000137">
    <property type="protein sequence ID" value="VAW89491.1"/>
    <property type="molecule type" value="Genomic_DNA"/>
</dbReference>
<evidence type="ECO:0000259" key="5">
    <source>
        <dbReference type="PROSITE" id="PS50887"/>
    </source>
</evidence>
<keyword evidence="1" id="KW-0472">Membrane</keyword>
<keyword evidence="1" id="KW-0812">Transmembrane</keyword>
<dbReference type="Pfam" id="PF13426">
    <property type="entry name" value="PAS_9"/>
    <property type="match status" value="1"/>
</dbReference>
<dbReference type="SUPFAM" id="SSF55073">
    <property type="entry name" value="Nucleotide cyclase"/>
    <property type="match status" value="1"/>
</dbReference>
<dbReference type="SMART" id="SM00086">
    <property type="entry name" value="PAC"/>
    <property type="match status" value="2"/>
</dbReference>
<evidence type="ECO:0000259" key="2">
    <source>
        <dbReference type="PROSITE" id="PS50112"/>
    </source>
</evidence>
<dbReference type="PROSITE" id="PS50883">
    <property type="entry name" value="EAL"/>
    <property type="match status" value="1"/>
</dbReference>
<dbReference type="SMART" id="SM00267">
    <property type="entry name" value="GGDEF"/>
    <property type="match status" value="1"/>
</dbReference>
<dbReference type="InterPro" id="IPR000014">
    <property type="entry name" value="PAS"/>
</dbReference>
<dbReference type="PANTHER" id="PTHR44757">
    <property type="entry name" value="DIGUANYLATE CYCLASE DGCP"/>
    <property type="match status" value="1"/>
</dbReference>
<feature type="domain" description="EAL" evidence="4">
    <location>
        <begin position="721"/>
        <end position="969"/>
    </location>
</feature>
<dbReference type="InterPro" id="IPR000700">
    <property type="entry name" value="PAS-assoc_C"/>
</dbReference>
<dbReference type="Gene3D" id="3.30.70.270">
    <property type="match status" value="1"/>
</dbReference>
<evidence type="ECO:0000256" key="1">
    <source>
        <dbReference type="SAM" id="Phobius"/>
    </source>
</evidence>
<dbReference type="InterPro" id="IPR029787">
    <property type="entry name" value="Nucleotide_cyclase"/>
</dbReference>
<name>A0A3B0ZD54_9ZZZZ</name>
<protein>
    <submittedName>
        <fullName evidence="6">Diguanylate cyclase/phosphodiesterase (GGDEF &amp; EAL domains) with PAS/PAC sensor(S)</fullName>
    </submittedName>
</protein>
<dbReference type="Pfam" id="PF00990">
    <property type="entry name" value="GGDEF"/>
    <property type="match status" value="1"/>
</dbReference>
<feature type="domain" description="PAS" evidence="2">
    <location>
        <begin position="304"/>
        <end position="335"/>
    </location>
</feature>
<dbReference type="SMART" id="SM00091">
    <property type="entry name" value="PAS"/>
    <property type="match status" value="2"/>
</dbReference>
<evidence type="ECO:0000259" key="3">
    <source>
        <dbReference type="PROSITE" id="PS50113"/>
    </source>
</evidence>
<dbReference type="InterPro" id="IPR001633">
    <property type="entry name" value="EAL_dom"/>
</dbReference>
<feature type="transmembrane region" description="Helical" evidence="1">
    <location>
        <begin position="6"/>
        <end position="24"/>
    </location>
</feature>
<dbReference type="InterPro" id="IPR035919">
    <property type="entry name" value="EAL_sf"/>
</dbReference>
<dbReference type="SUPFAM" id="SSF55785">
    <property type="entry name" value="PYP-like sensor domain (PAS domain)"/>
    <property type="match status" value="2"/>
</dbReference>
<dbReference type="InterPro" id="IPR013656">
    <property type="entry name" value="PAS_4"/>
</dbReference>
<feature type="transmembrane region" description="Helical" evidence="1">
    <location>
        <begin position="257"/>
        <end position="277"/>
    </location>
</feature>
<dbReference type="SUPFAM" id="SSF141868">
    <property type="entry name" value="EAL domain-like"/>
    <property type="match status" value="1"/>
</dbReference>
<dbReference type="PROSITE" id="PS50113">
    <property type="entry name" value="PAC"/>
    <property type="match status" value="2"/>
</dbReference>
<evidence type="ECO:0000259" key="4">
    <source>
        <dbReference type="PROSITE" id="PS50883"/>
    </source>
</evidence>
<dbReference type="SMART" id="SM00052">
    <property type="entry name" value="EAL"/>
    <property type="match status" value="1"/>
</dbReference>
<feature type="domain" description="PAC" evidence="3">
    <location>
        <begin position="362"/>
        <end position="414"/>
    </location>
</feature>
<dbReference type="CDD" id="cd00130">
    <property type="entry name" value="PAS"/>
    <property type="match status" value="2"/>
</dbReference>
<dbReference type="InterPro" id="IPR035965">
    <property type="entry name" value="PAS-like_dom_sf"/>
</dbReference>
<dbReference type="NCBIfam" id="TIGR00229">
    <property type="entry name" value="sensory_box"/>
    <property type="match status" value="2"/>
</dbReference>
<dbReference type="PANTHER" id="PTHR44757:SF4">
    <property type="entry name" value="DIGUANYLATE CYCLASE DGCE-RELATED"/>
    <property type="match status" value="1"/>
</dbReference>
<dbReference type="Pfam" id="PF00563">
    <property type="entry name" value="EAL"/>
    <property type="match status" value="1"/>
</dbReference>
<dbReference type="FunFam" id="3.30.70.270:FF:000001">
    <property type="entry name" value="Diguanylate cyclase domain protein"/>
    <property type="match status" value="1"/>
</dbReference>
<gene>
    <name evidence="6" type="ORF">MNBD_GAMMA17-2100</name>
</gene>
<dbReference type="AlphaFoldDB" id="A0A3B0ZD54"/>
<dbReference type="InterPro" id="IPR052155">
    <property type="entry name" value="Biofilm_reg_signaling"/>
</dbReference>
<feature type="domain" description="PAC" evidence="3">
    <location>
        <begin position="493"/>
        <end position="545"/>
    </location>
</feature>
<dbReference type="NCBIfam" id="TIGR00254">
    <property type="entry name" value="GGDEF"/>
    <property type="match status" value="1"/>
</dbReference>
<reference evidence="6" key="1">
    <citation type="submission" date="2018-06" db="EMBL/GenBank/DDBJ databases">
        <authorList>
            <person name="Zhirakovskaya E."/>
        </authorList>
    </citation>
    <scope>NUCLEOTIDE SEQUENCE</scope>
</reference>
<dbReference type="InterPro" id="IPR043128">
    <property type="entry name" value="Rev_trsase/Diguanyl_cyclase"/>
</dbReference>
<dbReference type="PROSITE" id="PS50887">
    <property type="entry name" value="GGDEF"/>
    <property type="match status" value="1"/>
</dbReference>
<organism evidence="6">
    <name type="scientific">hydrothermal vent metagenome</name>
    <dbReference type="NCBI Taxonomy" id="652676"/>
    <lineage>
        <taxon>unclassified sequences</taxon>
        <taxon>metagenomes</taxon>
        <taxon>ecological metagenomes</taxon>
    </lineage>
</organism>
<dbReference type="Gene3D" id="3.30.450.20">
    <property type="entry name" value="PAS domain"/>
    <property type="match status" value="2"/>
</dbReference>
<dbReference type="InterPro" id="IPR001610">
    <property type="entry name" value="PAC"/>
</dbReference>
<dbReference type="CDD" id="cd01949">
    <property type="entry name" value="GGDEF"/>
    <property type="match status" value="1"/>
</dbReference>
<feature type="domain" description="GGDEF" evidence="5">
    <location>
        <begin position="577"/>
        <end position="710"/>
    </location>
</feature>
<accession>A0A3B0ZD54</accession>
<dbReference type="PROSITE" id="PS50112">
    <property type="entry name" value="PAS"/>
    <property type="match status" value="2"/>
</dbReference>
<dbReference type="Pfam" id="PF19443">
    <property type="entry name" value="DAHL"/>
    <property type="match status" value="1"/>
</dbReference>
<sequence>MNSSNVKQLIVAVIAVLLMTFLYVKTQAVEGKSYNSILNNLSHLRQLDANLGRDVLRSRNELLSHYDPLVLWMQQLREKHAEITAGTYGIYHQGDADIDQHLDAIQEIILAKEEKLESFKAHNAILRNSVHYIPALMDQLMARMIGHNAEMSVVVVLSDMVRDVLSYNTNASAELRLHVVNDFELVTNSVDRFPQLLQEDVLRLVQHVKVVVNEKQVVDAMILSLTSPLMVQQVDLLSSLYNRNHEELVRRTNIYRLYLYLITVSLLIYVAFIMWQLKNSAIKLRRTVRDLNYQKFALDQHSIVSIADSDGLITYANDKLCGVSQFKRDELIGKNHRVMNSGYHSDGFFDDLWATITAGGVWHGEMRSQKKNGDYFWVDSTIVPFVDSTGSPYQYVAIRTDVTEHKRLERALFKEKERAQITLEAIGDGVVTTNALGLVDYMNPRAEMLAGVEFDACRGYSLNKVLNIFDEATHKTIESPINACLQKGSRVALPGQVIVNQFTGKEFAVEVTASPILDRDSVVVGVVIIFHDVTELRGLANKVSYQATHDALTGLINRREFERRLALLLESARQEEKEHALCYIDLDQFKIVNDTCGHVAGDELLRQLTALLQAQVRERDTLARLGGDEFGILLGNCHLDKAEQIAEDFCHTVKEFRFVWQDKSFEIGASIGLVAIEAGSGSTTDLLSAADSACYVAKDKGRNRVYVYQPDDEELVARHGEMQWVSRINQALEENRFELFYQPIVPLKDVNEKMHVEVLLRLRDETGKLIFPMAFIPAAERFDLMPAIDRWVIRNLFSFCEASGRDDITYAVNLSGASLSDAGLMGYLREQFSRYDVLPYNISFEITETAAISNLSEAIHFISELKMLGCRFSLDDFGSGLSSFAYLKNLPVDYLKIDGSFIRSIVDNPIDCAMVESINHIGHVMEIKTIAEFVENGEIYKCIKNLGIDYAQGYHIAKPMPLTSLFKDK</sequence>
<dbReference type="Gene3D" id="3.20.20.450">
    <property type="entry name" value="EAL domain"/>
    <property type="match status" value="1"/>
</dbReference>
<proteinExistence type="predicted"/>
<dbReference type="CDD" id="cd01948">
    <property type="entry name" value="EAL"/>
    <property type="match status" value="1"/>
</dbReference>
<dbReference type="InterPro" id="IPR000160">
    <property type="entry name" value="GGDEF_dom"/>
</dbReference>
<evidence type="ECO:0000313" key="6">
    <source>
        <dbReference type="EMBL" id="VAW89491.1"/>
    </source>
</evidence>
<keyword evidence="1" id="KW-1133">Transmembrane helix</keyword>
<feature type="domain" description="PAS" evidence="2">
    <location>
        <begin position="415"/>
        <end position="488"/>
    </location>
</feature>